<organism evidence="2 3">
    <name type="scientific">Ancylostoma caninum</name>
    <name type="common">Dog hookworm</name>
    <dbReference type="NCBI Taxonomy" id="29170"/>
    <lineage>
        <taxon>Eukaryota</taxon>
        <taxon>Metazoa</taxon>
        <taxon>Ecdysozoa</taxon>
        <taxon>Nematoda</taxon>
        <taxon>Chromadorea</taxon>
        <taxon>Rhabditida</taxon>
        <taxon>Rhabditina</taxon>
        <taxon>Rhabditomorpha</taxon>
        <taxon>Strongyloidea</taxon>
        <taxon>Ancylostomatidae</taxon>
        <taxon>Ancylostomatinae</taxon>
        <taxon>Ancylostoma</taxon>
    </lineage>
</organism>
<sequence length="382" mass="43101">MIMPGDSLSPHTTVNKARWLRRWGEWRRSYINPKGRAATSSSSPRSLVRYRFTFNILSVYRTQLSCATMNSPVSSGEGGAFQRRSRSMRRKMTASNPYMDMSQENGFFTSTPYHGFHPVLPPISSIYSPLASYYTQYKNLSSYSADSSTPSTSSVSEQSSADHSSPPPQLVAYSTSLSEDSGFLSTSSTAETTPVSRTVVRGYKKTYCMICKVNINKEGKRSQGPRRHLLQHHVRRPLFQCPHCSHSSFYDKFHVTSHMRRIHQDHSDRLINRSSEFEDEVDLWYQVKFNQYSRCFGEVGEAKAEQAIDSRDPSGNQLSSSPPPVLTPELMCKENINPDPLPSPLPVRVAAPRRRKMGFMVADLLQLSPKQANTTEDQSVSC</sequence>
<dbReference type="OrthoDB" id="3437960at2759"/>
<feature type="region of interest" description="Disordered" evidence="1">
    <location>
        <begin position="305"/>
        <end position="327"/>
    </location>
</feature>
<feature type="compositionally biased region" description="Low complexity" evidence="1">
    <location>
        <begin position="145"/>
        <end position="159"/>
    </location>
</feature>
<feature type="region of interest" description="Disordered" evidence="1">
    <location>
        <begin position="145"/>
        <end position="172"/>
    </location>
</feature>
<comment type="caution">
    <text evidence="2">The sequence shown here is derived from an EMBL/GenBank/DDBJ whole genome shotgun (WGS) entry which is preliminary data.</text>
</comment>
<protein>
    <submittedName>
        <fullName evidence="2">Uncharacterized protein</fullName>
    </submittedName>
</protein>
<gene>
    <name evidence="2" type="ORF">ANCCAN_09972</name>
</gene>
<proteinExistence type="predicted"/>
<evidence type="ECO:0000256" key="1">
    <source>
        <dbReference type="SAM" id="MobiDB-lite"/>
    </source>
</evidence>
<evidence type="ECO:0000313" key="2">
    <source>
        <dbReference type="EMBL" id="RCN44027.1"/>
    </source>
</evidence>
<name>A0A368GMB6_ANCCA</name>
<dbReference type="STRING" id="29170.A0A368GMB6"/>
<dbReference type="Proteomes" id="UP000252519">
    <property type="component" value="Unassembled WGS sequence"/>
</dbReference>
<dbReference type="EMBL" id="JOJR01000140">
    <property type="protein sequence ID" value="RCN44027.1"/>
    <property type="molecule type" value="Genomic_DNA"/>
</dbReference>
<keyword evidence="3" id="KW-1185">Reference proteome</keyword>
<dbReference type="AlphaFoldDB" id="A0A368GMB6"/>
<reference evidence="2 3" key="1">
    <citation type="submission" date="2014-10" db="EMBL/GenBank/DDBJ databases">
        <title>Draft genome of the hookworm Ancylostoma caninum.</title>
        <authorList>
            <person name="Mitreva M."/>
        </authorList>
    </citation>
    <scope>NUCLEOTIDE SEQUENCE [LARGE SCALE GENOMIC DNA]</scope>
    <source>
        <strain evidence="2 3">Baltimore</strain>
    </source>
</reference>
<accession>A0A368GMB6</accession>
<dbReference type="Gene3D" id="3.30.160.60">
    <property type="entry name" value="Classic Zinc Finger"/>
    <property type="match status" value="1"/>
</dbReference>
<evidence type="ECO:0000313" key="3">
    <source>
        <dbReference type="Proteomes" id="UP000252519"/>
    </source>
</evidence>